<sequence>MDILLILLLYPLFMSIYWIVGTLFYALFYEMRLKKTPDKNIGEEGISFLIPCYNEADTIADTIHSIAALEFPNKEIIVINDGSSDRSAEVLYQLQHTLDFIFVDLTENNGKANALNRGLEYATYDYVMGIDADTMIDNNGPYFMLEHFKKNPKLAAVTGNPRIRNKRALLGKIQTIEYASMVGSIKRAQSIMGKINTISGVFTLFRKSAIEAVGRWDIDMITEDIAVSWKFHLHGYHIKYEPRALCWMLVPETVAGLWKQRIRWAQGGQEVLIRDGLKGIKSMNPALYMLVFEQFFSLLWVYWIVVSLLLALLNCNFLDIYYLQYHFSIIVLSALLLTFINIVQFTVSLIIDSRYEKQNIFTLFYLSWYPTVYWILNALVAMLAFPKALLRKKGEFATWSSPDRGTKENN</sequence>
<evidence type="ECO:0000256" key="11">
    <source>
        <dbReference type="NCBIfam" id="TIGR03937"/>
    </source>
</evidence>
<accession>A0A380G5P3</accession>
<evidence type="ECO:0000256" key="6">
    <source>
        <dbReference type="ARBA" id="ARBA00022679"/>
    </source>
</evidence>
<feature type="domain" description="Glycosyltransferase 2-like" evidence="13">
    <location>
        <begin position="47"/>
        <end position="213"/>
    </location>
</feature>
<dbReference type="GO" id="GO:0005886">
    <property type="term" value="C:plasma membrane"/>
    <property type="evidence" value="ECO:0007669"/>
    <property type="project" value="UniProtKB-SubCell"/>
</dbReference>
<comment type="function">
    <text evidence="10">N-acetylglucosaminyltransferase that catalyzes the polymerization of single monomer units of UDP-N-acetylglucosamine to produce the linear homomer poly-beta-1,6-N-acetyl-D-glucosamine (PNAG, also referred to as PIA), a biofilm adhesin polysaccharide. Requires IcaD for full activity.</text>
</comment>
<dbReference type="RefSeq" id="WP_019168866.1">
    <property type="nucleotide sequence ID" value="NZ_CAIB01000176.1"/>
</dbReference>
<evidence type="ECO:0000313" key="15">
    <source>
        <dbReference type="Proteomes" id="UP000255549"/>
    </source>
</evidence>
<evidence type="ECO:0000256" key="9">
    <source>
        <dbReference type="ARBA" id="ARBA00023136"/>
    </source>
</evidence>
<keyword evidence="9 12" id="KW-0472">Membrane</keyword>
<dbReference type="EC" id="2.4.1.-" evidence="12"/>
<comment type="similarity">
    <text evidence="2 12">Belongs to the glycosyltransferase 2 family.</text>
</comment>
<feature type="transmembrane region" description="Helical" evidence="12">
    <location>
        <begin position="325"/>
        <end position="351"/>
    </location>
</feature>
<dbReference type="PANTHER" id="PTHR43630">
    <property type="entry name" value="POLY-BETA-1,6-N-ACETYL-D-GLUCOSAMINE SYNTHASE"/>
    <property type="match status" value="1"/>
</dbReference>
<dbReference type="SUPFAM" id="SSF53448">
    <property type="entry name" value="Nucleotide-diphospho-sugar transferases"/>
    <property type="match status" value="1"/>
</dbReference>
<keyword evidence="8 12" id="KW-1133">Transmembrane helix</keyword>
<dbReference type="GO" id="GO:0043708">
    <property type="term" value="P:cell adhesion involved in biofilm formation"/>
    <property type="evidence" value="ECO:0007669"/>
    <property type="project" value="InterPro"/>
</dbReference>
<dbReference type="Proteomes" id="UP000255549">
    <property type="component" value="Unassembled WGS sequence"/>
</dbReference>
<dbReference type="NCBIfam" id="TIGR03937">
    <property type="entry name" value="PgaC_IcaA"/>
    <property type="match status" value="1"/>
</dbReference>
<name>A0A380G5P3_STAIN</name>
<keyword evidence="5 12" id="KW-0328">Glycosyltransferase</keyword>
<keyword evidence="4 12" id="KW-1003">Cell membrane</keyword>
<keyword evidence="6 12" id="KW-0808">Transferase</keyword>
<evidence type="ECO:0000256" key="5">
    <source>
        <dbReference type="ARBA" id="ARBA00022676"/>
    </source>
</evidence>
<organism evidence="14 15">
    <name type="scientific">Staphylococcus intermedius NCTC 11048</name>
    <dbReference type="NCBI Taxonomy" id="1141106"/>
    <lineage>
        <taxon>Bacteria</taxon>
        <taxon>Bacillati</taxon>
        <taxon>Bacillota</taxon>
        <taxon>Bacilli</taxon>
        <taxon>Bacillales</taxon>
        <taxon>Staphylococcaceae</taxon>
        <taxon>Staphylococcus</taxon>
        <taxon>Staphylococcus intermedius group</taxon>
    </lineage>
</organism>
<evidence type="ECO:0000313" key="14">
    <source>
        <dbReference type="EMBL" id="SUM45578.1"/>
    </source>
</evidence>
<evidence type="ECO:0000256" key="10">
    <source>
        <dbReference type="ARBA" id="ARBA00024738"/>
    </source>
</evidence>
<dbReference type="InterPro" id="IPR001173">
    <property type="entry name" value="Glyco_trans_2-like"/>
</dbReference>
<dbReference type="CDD" id="cd06423">
    <property type="entry name" value="CESA_like"/>
    <property type="match status" value="1"/>
</dbReference>
<reference evidence="14 15" key="1">
    <citation type="submission" date="2018-06" db="EMBL/GenBank/DDBJ databases">
        <authorList>
            <consortium name="Pathogen Informatics"/>
            <person name="Doyle S."/>
        </authorList>
    </citation>
    <scope>NUCLEOTIDE SEQUENCE [LARGE SCALE GENOMIC DNA]</scope>
    <source>
        <strain evidence="15">NCTC 11048</strain>
    </source>
</reference>
<dbReference type="InterPro" id="IPR023853">
    <property type="entry name" value="PGA_PgaC/IcaA"/>
</dbReference>
<dbReference type="GO" id="GO:0008375">
    <property type="term" value="F:acetylglucosaminyltransferase activity"/>
    <property type="evidence" value="ECO:0007669"/>
    <property type="project" value="UniProtKB-UniRule"/>
</dbReference>
<keyword evidence="7 12" id="KW-0812">Transmembrane</keyword>
<dbReference type="EMBL" id="UHDP01000003">
    <property type="protein sequence ID" value="SUM45578.1"/>
    <property type="molecule type" value="Genomic_DNA"/>
</dbReference>
<evidence type="ECO:0000256" key="2">
    <source>
        <dbReference type="ARBA" id="ARBA00006739"/>
    </source>
</evidence>
<comment type="subcellular location">
    <subcellularLocation>
        <location evidence="1 12">Cell membrane</location>
        <topology evidence="1 12">Multi-pass membrane protein</topology>
    </subcellularLocation>
</comment>
<dbReference type="Pfam" id="PF00535">
    <property type="entry name" value="Glycos_transf_2"/>
    <property type="match status" value="1"/>
</dbReference>
<evidence type="ECO:0000256" key="4">
    <source>
        <dbReference type="ARBA" id="ARBA00022475"/>
    </source>
</evidence>
<feature type="transmembrane region" description="Helical" evidence="12">
    <location>
        <begin position="287"/>
        <end position="313"/>
    </location>
</feature>
<evidence type="ECO:0000256" key="3">
    <source>
        <dbReference type="ARBA" id="ARBA00017381"/>
    </source>
</evidence>
<feature type="transmembrane region" description="Helical" evidence="12">
    <location>
        <begin position="6"/>
        <end position="29"/>
    </location>
</feature>
<dbReference type="InterPro" id="IPR029044">
    <property type="entry name" value="Nucleotide-diphossugar_trans"/>
</dbReference>
<dbReference type="AlphaFoldDB" id="A0A380G5P3"/>
<feature type="transmembrane region" description="Helical" evidence="12">
    <location>
        <begin position="363"/>
        <end position="385"/>
    </location>
</feature>
<keyword evidence="15" id="KW-1185">Reference proteome</keyword>
<proteinExistence type="inferred from homology"/>
<evidence type="ECO:0000256" key="12">
    <source>
        <dbReference type="RuleBase" id="RU364028"/>
    </source>
</evidence>
<gene>
    <name evidence="14" type="primary">icaA</name>
    <name evidence="14" type="ORF">NCTC11048_00563</name>
</gene>
<evidence type="ECO:0000259" key="13">
    <source>
        <dbReference type="Pfam" id="PF00535"/>
    </source>
</evidence>
<dbReference type="OrthoDB" id="9766299at2"/>
<evidence type="ECO:0000256" key="7">
    <source>
        <dbReference type="ARBA" id="ARBA00022692"/>
    </source>
</evidence>
<evidence type="ECO:0000256" key="8">
    <source>
        <dbReference type="ARBA" id="ARBA00022989"/>
    </source>
</evidence>
<dbReference type="STRING" id="1141106.GCA_000308095_00989"/>
<evidence type="ECO:0000256" key="1">
    <source>
        <dbReference type="ARBA" id="ARBA00004651"/>
    </source>
</evidence>
<dbReference type="PANTHER" id="PTHR43630:SF1">
    <property type="entry name" value="POLY-BETA-1,6-N-ACETYL-D-GLUCOSAMINE SYNTHASE"/>
    <property type="match status" value="1"/>
</dbReference>
<dbReference type="Gene3D" id="3.90.550.10">
    <property type="entry name" value="Spore Coat Polysaccharide Biosynthesis Protein SpsA, Chain A"/>
    <property type="match status" value="1"/>
</dbReference>
<protein>
    <recommendedName>
        <fullName evidence="3 11">Poly-beta-1,6-N-acetyl-D-glucosamine synthase</fullName>
        <shortName evidence="12">Poly-beta-1,6-GlcNAc synthase</shortName>
        <ecNumber evidence="12">2.4.1.-</ecNumber>
    </recommendedName>
</protein>